<evidence type="ECO:0000313" key="3">
    <source>
        <dbReference type="Proteomes" id="UP001172457"/>
    </source>
</evidence>
<protein>
    <recommendedName>
        <fullName evidence="4">Transposase</fullName>
    </recommendedName>
</protein>
<accession>A0AA38WHB2</accession>
<dbReference type="Pfam" id="PF04827">
    <property type="entry name" value="Plant_tran"/>
    <property type="match status" value="2"/>
</dbReference>
<name>A0AA38WHB2_9ASTR</name>
<keyword evidence="3" id="KW-1185">Reference proteome</keyword>
<evidence type="ECO:0000313" key="2">
    <source>
        <dbReference type="EMBL" id="KAJ9552260.1"/>
    </source>
</evidence>
<reference evidence="2" key="1">
    <citation type="submission" date="2023-03" db="EMBL/GenBank/DDBJ databases">
        <title>Chromosome-scale reference genome and RAD-based genetic map of yellow starthistle (Centaurea solstitialis) reveal putative structural variation and QTLs associated with invader traits.</title>
        <authorList>
            <person name="Reatini B."/>
            <person name="Cang F.A."/>
            <person name="Jiang Q."/>
            <person name="Mckibben M.T.W."/>
            <person name="Barker M.S."/>
            <person name="Rieseberg L.H."/>
            <person name="Dlugosch K.M."/>
        </authorList>
    </citation>
    <scope>NUCLEOTIDE SEQUENCE</scope>
    <source>
        <strain evidence="2">CAN-66</strain>
        <tissue evidence="2">Leaf</tissue>
    </source>
</reference>
<organism evidence="2 3">
    <name type="scientific">Centaurea solstitialis</name>
    <name type="common">yellow star-thistle</name>
    <dbReference type="NCBI Taxonomy" id="347529"/>
    <lineage>
        <taxon>Eukaryota</taxon>
        <taxon>Viridiplantae</taxon>
        <taxon>Streptophyta</taxon>
        <taxon>Embryophyta</taxon>
        <taxon>Tracheophyta</taxon>
        <taxon>Spermatophyta</taxon>
        <taxon>Magnoliopsida</taxon>
        <taxon>eudicotyledons</taxon>
        <taxon>Gunneridae</taxon>
        <taxon>Pentapetalae</taxon>
        <taxon>asterids</taxon>
        <taxon>campanulids</taxon>
        <taxon>Asterales</taxon>
        <taxon>Asteraceae</taxon>
        <taxon>Carduoideae</taxon>
        <taxon>Cardueae</taxon>
        <taxon>Centaureinae</taxon>
        <taxon>Centaurea</taxon>
    </lineage>
</organism>
<proteinExistence type="predicted"/>
<dbReference type="InterPro" id="IPR006912">
    <property type="entry name" value="Harbinger_derived_prot"/>
</dbReference>
<evidence type="ECO:0000256" key="1">
    <source>
        <dbReference type="SAM" id="MobiDB-lite"/>
    </source>
</evidence>
<dbReference type="AlphaFoldDB" id="A0AA38WHB2"/>
<evidence type="ECO:0008006" key="4">
    <source>
        <dbReference type="Google" id="ProtNLM"/>
    </source>
</evidence>
<dbReference type="EMBL" id="JARYMX010000004">
    <property type="protein sequence ID" value="KAJ9552260.1"/>
    <property type="molecule type" value="Genomic_DNA"/>
</dbReference>
<feature type="compositionally biased region" description="Low complexity" evidence="1">
    <location>
        <begin position="1"/>
        <end position="11"/>
    </location>
</feature>
<dbReference type="PANTHER" id="PTHR47150:SF4">
    <property type="entry name" value="HARBINGER TRANSPOSASE-DERIVED PROTEIN-RELATED"/>
    <property type="match status" value="1"/>
</dbReference>
<dbReference type="PANTHER" id="PTHR47150">
    <property type="entry name" value="OS12G0169200 PROTEIN"/>
    <property type="match status" value="1"/>
</dbReference>
<comment type="caution">
    <text evidence="2">The sequence shown here is derived from an EMBL/GenBank/DDBJ whole genome shotgun (WGS) entry which is preliminary data.</text>
</comment>
<gene>
    <name evidence="2" type="ORF">OSB04_016305</name>
</gene>
<sequence>MSSSSSTSSSPPLSPIQFSEYDEDERPSSQQTRRPAKNRDRLAAHEKLVSDYFSNNLVYDDINFKRRGRGMQGVKGFSPLQKCASAIRQLAYGTVVDAMDEYLKMSETTSRECFALYILHEQQYGFPGMLGSMDCMHWDWKNCPVVMRLKTIKQLILTKKWKRQLRGAKRARSNPNFLEASEREKPTFAARALPLRREQYPSRRERCLKPASEIFRNIFLPYLLKIRLLEEVAWRGQYHRGDHPGPSIILEAVASYDLWIWHAFFGVPGATNDIVVVNQSPVFNDLFEGKAPDSSFNVNGTHYKHGYYLTDDIYPWPTDPKRVEFTKRQESARKDIERAFAVLQEKWHIITNMAQAWTKKKLRYTMYTCIILHIMNREDEGFSHYSFDENEVLADDIEVNISKQERAQNVNQVKNKETHLNLRANLTEHVF</sequence>
<feature type="region of interest" description="Disordered" evidence="1">
    <location>
        <begin position="1"/>
        <end position="40"/>
    </location>
</feature>
<dbReference type="Proteomes" id="UP001172457">
    <property type="component" value="Chromosome 4"/>
</dbReference>